<dbReference type="Proteomes" id="UP000683925">
    <property type="component" value="Unassembled WGS sequence"/>
</dbReference>
<reference evidence="1" key="1">
    <citation type="submission" date="2021-01" db="EMBL/GenBank/DDBJ databases">
        <authorList>
            <consortium name="Genoscope - CEA"/>
            <person name="William W."/>
        </authorList>
    </citation>
    <scope>NUCLEOTIDE SEQUENCE</scope>
</reference>
<comment type="caution">
    <text evidence="1">The sequence shown here is derived from an EMBL/GenBank/DDBJ whole genome shotgun (WGS) entry which is preliminary data.</text>
</comment>
<organism evidence="1 2">
    <name type="scientific">Paramecium octaurelia</name>
    <dbReference type="NCBI Taxonomy" id="43137"/>
    <lineage>
        <taxon>Eukaryota</taxon>
        <taxon>Sar</taxon>
        <taxon>Alveolata</taxon>
        <taxon>Ciliophora</taxon>
        <taxon>Intramacronucleata</taxon>
        <taxon>Oligohymenophorea</taxon>
        <taxon>Peniculida</taxon>
        <taxon>Parameciidae</taxon>
        <taxon>Paramecium</taxon>
    </lineage>
</organism>
<keyword evidence="2" id="KW-1185">Reference proteome</keyword>
<protein>
    <submittedName>
        <fullName evidence="1">Uncharacterized protein</fullName>
    </submittedName>
</protein>
<dbReference type="AlphaFoldDB" id="A0A8S1T0H0"/>
<evidence type="ECO:0000313" key="2">
    <source>
        <dbReference type="Proteomes" id="UP000683925"/>
    </source>
</evidence>
<sequence length="92" mass="10821">MIARKYLQTLFTIAEKAQEPKKSRLLPVFQVQIRVQAVYDVASLIFVHPALYPQDFSQVPLYESSSTPQTKNCFVEFQIYIYFRVFSFSFQV</sequence>
<proteinExistence type="predicted"/>
<evidence type="ECO:0000313" key="1">
    <source>
        <dbReference type="EMBL" id="CAD8145168.1"/>
    </source>
</evidence>
<accession>A0A8S1T0H0</accession>
<name>A0A8S1T0H0_PAROT</name>
<dbReference type="EMBL" id="CAJJDP010000017">
    <property type="protein sequence ID" value="CAD8145168.1"/>
    <property type="molecule type" value="Genomic_DNA"/>
</dbReference>
<gene>
    <name evidence="1" type="ORF">POCTA_138.1.T0170087</name>
</gene>